<dbReference type="Gene3D" id="1.20.58.200">
    <property type="entry name" value="Translin, domain 2"/>
    <property type="match status" value="1"/>
</dbReference>
<dbReference type="STRING" id="599839.J4HW49"/>
<sequence>MEPDLILHPILERAVPALEALIETQRTIAVIKALGAIAPALVCRHVCYGGAKHLLPILDLLLPGIDLNDPPKTFCTTAFIVEVAQYIKFGEMTSDDQSVPINVDMGRADSDTPDLDITVLPASVDLGEGVRRTPQEEDAILANLSATFADWVAAFLRRVILLFENLPEEGADGTVGGSTEVQLVDSVSGAFSQICVHLSEPLYDMVLNMVFDYASNNVRSNAVRAIHQLVECVANADPVKTLAKFVPYCDRNIRIELEHGSSSLRTTSSSSTPLPSDATLHWNLAILRGSMYNDGKAVRGLIRQNYITSLKEIHQALPYREQLISLFKVLHQKTFSKRGFSSSGKLISSTLLTLTHTYPLENKFVNPDEWASEDFKKNHHKYWGKLYKPEDVKLTWHIPSNEEIDFTLQIFREVIEPILSTLDTLLKPGVVRDAVWRNDFCRHLSFVRNAFSGIPTLAKEYIPPEDWSSAIATSDILHEIPEMIAAIEPLNAGFALTDPNDPRHQYITRLRHRFGQFLHRASESLRQQGEENTVDAVQMLIRSMRTYMLEYGDSRDKFYHSARLRWNSIERRRTALEDKLIDDLTEWAMWHYVIVREISQSLLESLCNCFDGVRRRCLPKLYKALDPGTDDDRMKGALWTLNSGLFAKYAICEPTLTTEFVNKLFGCQHNERPSIQEYVSSLSDTCLNHFVEPSYSVYEVTDGRVERAIRDLKSVIGAVSNADLIVDRCRNQRISRLRLTNESIEKLTDSLLAIANSPNTHWRYAIVATRCLRTLVRRDAPMTSSHVRYLLEKTYDSHSDIRYVSLLDSIHTWSNANSWYVIKGPVDLVLEQNHNPLRRTVPVQSPSHAFRSEWLAQFKIPVDLEKARQEPLLFDKISSGWLVWRQHVDCFLAPDAVESTFQPWDGGCEEAVETLRTIVTDPSYWEKLSTHYSAENNTDAVTQDNASCVKSIFQLLEDEPFEALKPTLETLIADKDKNKQRAAADFLAGIFSGSKHWPTDSQLKLWEWFERHSHTVFGQKSNDTLPIWTSFLEYVFFNRDPRRLQPMVDHVVAAFKGVNFNSESAFDVIQVLAFYRALYEELGWKFLPWIDDALEKCWRELGRTEHDDVLAYISELFTFSGKVMWSPRPSVPVTETFVRECRTLPLDHDIMGIRGTYHRERVLDLVEKFDAWRMERLPGARAFQSTYDRVGILVCKWLFQIVHDINAAAAFDYVLPLMASHQFRALTELKADFFRLVNDNDDLAHRAQLLLVRMCGVVPPRQLINPMLDAIFTAIQTSPSWRVRLKILPLVQVFYFRQFPLISNIKIGEMLEVVCRCLDDEVVEVREMAATTLSGILRLSPRRSVLHLRDRFVRLLKNSTLPDRKSAAYTSALRQRHAAILGICALVDSYPYTVERWMPDLITGVLAEHTYDPVSPAALFIVDETLIKTVTSASNLSNNLWKPAMSTSQDAASSSNDSVMQTFGKFRDELDDYHDRRERLIKSSRDVTSLSKKVIFLLHRTLMEDSSESDDQALCLRAVERAKDKLREIQGLLVAMHEELAGDRFWRYQRNVSPGLQEYIEALSFAHYLESRSLISYSDVQKSLLGEDGVLYFPLPLEDYLLGLADLTGELMRYAISSISRRGGRFKAREVCEFVRGCKADFEGLTPYFRELRKKQQVTAQSLEKIENVAYAIAMRSFEYDLPPELLDDIVDQTVSQMAQLNDRGNDRRLRLAPHTPVWTVDPRQRPFSAKPTATTVITASPRGSLLIPQANSFHPLTTVPLSPMRLTFTPALGEVMPLVISEVHCLDVQSVSPQVLVFQAMFDSRVSYEQAKRDGVKVELWADLPVEGRPSWEWGAFPFQAYEQSPLHANLSNEVVSLTLSEEQGLEESSAYAVYAKVPVKLHEYASGHRFAFTYRLVYPSGEIKWLGKFGWNGALVVDKRSAPCAVGVDLHDGWTFESRDIAAFRSAGSGEHHVGTLGHDLGWSTWAIYDDSWPVFSRTGESQFVSSMVLVPSSRSHKVIPSIPLVISATLDSRVRIGNDGQIIHKLASAGGQLFLSPIQAIPTAPTECNRMGPVQVNEHTEFAVMASSSANGLLPISLLVIPLTPITRTQEVHIHRDAVEQLLPPSSRQLFIISSPLSSTSRLSTDGELVTFRTGRHGGYARLSPVYSLESTSGDFKGNWGISLLDMHTNAAIHEQQGVPQRVLPTPPPSPPPVLRVAQRTQVPPLASFTEVSEQLTSHTFSSPTSPTSTPVLDSASVSPSLSLASLDIAAPTPCVPQPPCKYEDNSNTLALIRTQRPALHPFLRALLAMFTCLWSIILQKGLQLLGIHASRAIDNSQLEPSESTGVEPNEIVEEDNDANLTIMASESDLTVADGDTKEPDSTYYSSASMETVVEESIPSSAYLEQKAPVDHPDPKPTISLSVDVRSHDGKLSLLVQPPPKISMGLAALKFSLNGEPIAESDISAFERDGLHLLKIHVPSSFDAGNLTVTIT</sequence>
<dbReference type="GeneID" id="24096553"/>
<name>J4HW49_9APHY</name>
<dbReference type="SUPFAM" id="SSF48371">
    <property type="entry name" value="ARM repeat"/>
    <property type="match status" value="2"/>
</dbReference>
<dbReference type="Pfam" id="PF23096">
    <property type="entry name" value="HEAT_PSME4"/>
    <property type="match status" value="1"/>
</dbReference>
<evidence type="ECO:0000256" key="2">
    <source>
        <dbReference type="ARBA" id="ARBA00004496"/>
    </source>
</evidence>
<keyword evidence="7" id="KW-0227">DNA damage</keyword>
<dbReference type="GO" id="GO:0006281">
    <property type="term" value="P:DNA repair"/>
    <property type="evidence" value="ECO:0007669"/>
    <property type="project" value="UniProtKB-KW"/>
</dbReference>
<reference evidence="13 14" key="1">
    <citation type="journal article" date="2012" name="Appl. Environ. Microbiol.">
        <title>Short-read sequencing for genomic analysis of the brown rot fungus Fibroporia radiculosa.</title>
        <authorList>
            <person name="Tang J.D."/>
            <person name="Perkins A.D."/>
            <person name="Sonstegard T.S."/>
            <person name="Schroeder S.G."/>
            <person name="Burgess S.C."/>
            <person name="Diehl S.V."/>
        </authorList>
    </citation>
    <scope>NUCLEOTIDE SEQUENCE [LARGE SCALE GENOMIC DNA]</scope>
    <source>
        <strain evidence="13 14">TFFH 294</strain>
    </source>
</reference>
<dbReference type="InterPro" id="IPR016024">
    <property type="entry name" value="ARM-type_fold"/>
</dbReference>
<comment type="similarity">
    <text evidence="3">Belongs to the BLM10 family.</text>
</comment>
<evidence type="ECO:0000259" key="10">
    <source>
        <dbReference type="Pfam" id="PF11919"/>
    </source>
</evidence>
<evidence type="ECO:0000256" key="5">
    <source>
        <dbReference type="ARBA" id="ARBA00022490"/>
    </source>
</evidence>
<dbReference type="RefSeq" id="XP_012180925.1">
    <property type="nucleotide sequence ID" value="XM_012325535.1"/>
</dbReference>
<dbReference type="InterPro" id="IPR011989">
    <property type="entry name" value="ARM-like"/>
</dbReference>
<dbReference type="PANTHER" id="PTHR32170:SF3">
    <property type="entry name" value="PROTEASOME ACTIVATOR COMPLEX SUBUNIT 4"/>
    <property type="match status" value="1"/>
</dbReference>
<feature type="domain" description="Proteasome activator complex subunit 4 C-terminal" evidence="10">
    <location>
        <begin position="1374"/>
        <end position="1415"/>
    </location>
</feature>
<proteinExistence type="inferred from homology"/>
<dbReference type="GO" id="GO:0016607">
    <property type="term" value="C:nuclear speck"/>
    <property type="evidence" value="ECO:0007669"/>
    <property type="project" value="UniProtKB-SubCell"/>
</dbReference>
<dbReference type="InterPro" id="IPR055455">
    <property type="entry name" value="HEAT_PSME4"/>
</dbReference>
<keyword evidence="6" id="KW-0677">Repeat</keyword>
<dbReference type="GO" id="GO:0070628">
    <property type="term" value="F:proteasome binding"/>
    <property type="evidence" value="ECO:0007669"/>
    <property type="project" value="InterPro"/>
</dbReference>
<evidence type="ECO:0000256" key="7">
    <source>
        <dbReference type="ARBA" id="ARBA00022763"/>
    </source>
</evidence>
<dbReference type="CDD" id="cd14820">
    <property type="entry name" value="TRAX"/>
    <property type="match status" value="1"/>
</dbReference>
<keyword evidence="5" id="KW-0963">Cytoplasm</keyword>
<evidence type="ECO:0000259" key="11">
    <source>
        <dbReference type="Pfam" id="PF16507"/>
    </source>
</evidence>
<dbReference type="Pfam" id="PF11919">
    <property type="entry name" value="PSME4_C"/>
    <property type="match status" value="1"/>
</dbReference>
<dbReference type="Pfam" id="PF16507">
    <property type="entry name" value="HEAT_PSME4_mid"/>
    <property type="match status" value="1"/>
</dbReference>
<comment type="similarity">
    <text evidence="4">Belongs to the translin family.</text>
</comment>
<dbReference type="InterPro" id="IPR016068">
    <property type="entry name" value="Translin_N"/>
</dbReference>
<dbReference type="GO" id="GO:0005829">
    <property type="term" value="C:cytosol"/>
    <property type="evidence" value="ECO:0007669"/>
    <property type="project" value="TreeGrafter"/>
</dbReference>
<dbReference type="InterPro" id="IPR002848">
    <property type="entry name" value="Translin_fam"/>
</dbReference>
<evidence type="ECO:0000256" key="9">
    <source>
        <dbReference type="ARBA" id="ARBA00023242"/>
    </source>
</evidence>
<evidence type="ECO:0000256" key="6">
    <source>
        <dbReference type="ARBA" id="ARBA00022737"/>
    </source>
</evidence>
<dbReference type="SUPFAM" id="SSF74784">
    <property type="entry name" value="Translin"/>
    <property type="match status" value="1"/>
</dbReference>
<keyword evidence="14" id="KW-1185">Reference proteome</keyword>
<dbReference type="HOGENOM" id="CLU_228711_0_0_1"/>
<evidence type="ECO:0000259" key="12">
    <source>
        <dbReference type="Pfam" id="PF23096"/>
    </source>
</evidence>
<dbReference type="InterPro" id="IPR035309">
    <property type="entry name" value="PSME4"/>
</dbReference>
<accession>J4HW49</accession>
<evidence type="ECO:0000256" key="8">
    <source>
        <dbReference type="ARBA" id="ARBA00023204"/>
    </source>
</evidence>
<dbReference type="GO" id="GO:0010499">
    <property type="term" value="P:proteasomal ubiquitin-independent protein catabolic process"/>
    <property type="evidence" value="ECO:0007669"/>
    <property type="project" value="TreeGrafter"/>
</dbReference>
<evidence type="ECO:0000313" key="13">
    <source>
        <dbReference type="EMBL" id="CCM01642.1"/>
    </source>
</evidence>
<dbReference type="Gene3D" id="1.25.10.10">
    <property type="entry name" value="Leucine-rich Repeat Variant"/>
    <property type="match status" value="1"/>
</dbReference>
<dbReference type="GO" id="GO:0043565">
    <property type="term" value="F:sequence-specific DNA binding"/>
    <property type="evidence" value="ECO:0007669"/>
    <property type="project" value="InterPro"/>
</dbReference>
<keyword evidence="8" id="KW-0234">DNA repair</keyword>
<comment type="subcellular location">
    <subcellularLocation>
        <location evidence="2">Cytoplasm</location>
    </subcellularLocation>
    <subcellularLocation>
        <location evidence="1">Nucleus speckle</location>
    </subcellularLocation>
</comment>
<organism evidence="13 14">
    <name type="scientific">Fibroporia radiculosa</name>
    <dbReference type="NCBI Taxonomy" id="599839"/>
    <lineage>
        <taxon>Eukaryota</taxon>
        <taxon>Fungi</taxon>
        <taxon>Dikarya</taxon>
        <taxon>Basidiomycota</taxon>
        <taxon>Agaricomycotina</taxon>
        <taxon>Agaricomycetes</taxon>
        <taxon>Polyporales</taxon>
        <taxon>Fibroporiaceae</taxon>
        <taxon>Fibroporia</taxon>
    </lineage>
</organism>
<dbReference type="InParanoid" id="J4HW49"/>
<dbReference type="EMBL" id="HE797042">
    <property type="protein sequence ID" value="CCM01642.1"/>
    <property type="molecule type" value="Genomic_DNA"/>
</dbReference>
<evidence type="ECO:0000256" key="4">
    <source>
        <dbReference type="ARBA" id="ARBA00005902"/>
    </source>
</evidence>
<gene>
    <name evidence="13" type="ORF">FIBRA_03703</name>
</gene>
<dbReference type="Proteomes" id="UP000006352">
    <property type="component" value="Unassembled WGS sequence"/>
</dbReference>
<dbReference type="PANTHER" id="PTHR32170">
    <property type="entry name" value="PROTEASOME ACTIVATOR COMPLEX SUBUNIT 4"/>
    <property type="match status" value="1"/>
</dbReference>
<keyword evidence="9" id="KW-0539">Nucleus</keyword>
<dbReference type="OrthoDB" id="17907at2759"/>
<evidence type="ECO:0000256" key="1">
    <source>
        <dbReference type="ARBA" id="ARBA00004324"/>
    </source>
</evidence>
<evidence type="ECO:0000256" key="3">
    <source>
        <dbReference type="ARBA" id="ARBA00005739"/>
    </source>
</evidence>
<dbReference type="InterPro" id="IPR036081">
    <property type="entry name" value="Translin_sf"/>
</dbReference>
<evidence type="ECO:0000313" key="14">
    <source>
        <dbReference type="Proteomes" id="UP000006352"/>
    </source>
</evidence>
<feature type="domain" description="Proteasome activator Blm10 middle HEAT repeats region" evidence="11">
    <location>
        <begin position="1"/>
        <end position="457"/>
    </location>
</feature>
<dbReference type="InterPro" id="IPR032430">
    <property type="entry name" value="Blm10_mid"/>
</dbReference>
<feature type="domain" description="Proteasome activator complex subunit 4-like HEAT repeat-like" evidence="12">
    <location>
        <begin position="874"/>
        <end position="1056"/>
    </location>
</feature>
<dbReference type="InterPro" id="IPR021843">
    <property type="entry name" value="PSME4_C"/>
</dbReference>
<dbReference type="GO" id="GO:0016504">
    <property type="term" value="F:peptidase activator activity"/>
    <property type="evidence" value="ECO:0007669"/>
    <property type="project" value="InterPro"/>
</dbReference>
<protein>
    <submittedName>
        <fullName evidence="13">Uncharacterized protein</fullName>
    </submittedName>
</protein>
<dbReference type="Gene3D" id="1.20.58.190">
    <property type="entry name" value="Translin, domain 1"/>
    <property type="match status" value="1"/>
</dbReference>
<dbReference type="Pfam" id="PF01997">
    <property type="entry name" value="Translin"/>
    <property type="match status" value="1"/>
</dbReference>
<dbReference type="InterPro" id="IPR016069">
    <property type="entry name" value="Translin_C"/>
</dbReference>